<dbReference type="CDD" id="cd04301">
    <property type="entry name" value="NAT_SF"/>
    <property type="match status" value="1"/>
</dbReference>
<accession>A0A0R1S288</accession>
<keyword evidence="2" id="KW-0808">Transferase</keyword>
<organism evidence="2 3">
    <name type="scientific">Lentilactobacillus diolivorans DSM 14421</name>
    <dbReference type="NCBI Taxonomy" id="1423739"/>
    <lineage>
        <taxon>Bacteria</taxon>
        <taxon>Bacillati</taxon>
        <taxon>Bacillota</taxon>
        <taxon>Bacilli</taxon>
        <taxon>Lactobacillales</taxon>
        <taxon>Lactobacillaceae</taxon>
        <taxon>Lentilactobacillus</taxon>
    </lineage>
</organism>
<dbReference type="InterPro" id="IPR016181">
    <property type="entry name" value="Acyl_CoA_acyltransferase"/>
</dbReference>
<dbReference type="Proteomes" id="UP000052013">
    <property type="component" value="Unassembled WGS sequence"/>
</dbReference>
<dbReference type="SUPFAM" id="SSF55729">
    <property type="entry name" value="Acyl-CoA N-acyltransferases (Nat)"/>
    <property type="match status" value="1"/>
</dbReference>
<name>A0A0R1S288_9LACO</name>
<evidence type="ECO:0000313" key="3">
    <source>
        <dbReference type="Proteomes" id="UP000052013"/>
    </source>
</evidence>
<dbReference type="Gene3D" id="3.40.630.30">
    <property type="match status" value="1"/>
</dbReference>
<dbReference type="EMBL" id="AZEY01000104">
    <property type="protein sequence ID" value="KRL63215.1"/>
    <property type="molecule type" value="Genomic_DNA"/>
</dbReference>
<dbReference type="STRING" id="1423739.FC85_GL001643"/>
<dbReference type="PANTHER" id="PTHR43415:SF3">
    <property type="entry name" value="GNAT-FAMILY ACETYLTRANSFERASE"/>
    <property type="match status" value="1"/>
</dbReference>
<dbReference type="Pfam" id="PF00583">
    <property type="entry name" value="Acetyltransf_1"/>
    <property type="match status" value="1"/>
</dbReference>
<protein>
    <submittedName>
        <fullName evidence="2">Gnat family acetyltransferase</fullName>
    </submittedName>
</protein>
<evidence type="ECO:0000313" key="2">
    <source>
        <dbReference type="EMBL" id="KRL63215.1"/>
    </source>
</evidence>
<dbReference type="AlphaFoldDB" id="A0A0R1S288"/>
<dbReference type="InterPro" id="IPR000182">
    <property type="entry name" value="GNAT_dom"/>
</dbReference>
<dbReference type="PANTHER" id="PTHR43415">
    <property type="entry name" value="SPERMIDINE N(1)-ACETYLTRANSFERASE"/>
    <property type="match status" value="1"/>
</dbReference>
<dbReference type="PATRIC" id="fig|1423739.3.peg.1723"/>
<dbReference type="PROSITE" id="PS51186">
    <property type="entry name" value="GNAT"/>
    <property type="match status" value="1"/>
</dbReference>
<comment type="caution">
    <text evidence="2">The sequence shown here is derived from an EMBL/GenBank/DDBJ whole genome shotgun (WGS) entry which is preliminary data.</text>
</comment>
<reference evidence="2 3" key="1">
    <citation type="journal article" date="2015" name="Genome Announc.">
        <title>Expanding the biotechnology potential of lactobacilli through comparative genomics of 213 strains and associated genera.</title>
        <authorList>
            <person name="Sun Z."/>
            <person name="Harris H.M."/>
            <person name="McCann A."/>
            <person name="Guo C."/>
            <person name="Argimon S."/>
            <person name="Zhang W."/>
            <person name="Yang X."/>
            <person name="Jeffery I.B."/>
            <person name="Cooney J.C."/>
            <person name="Kagawa T.F."/>
            <person name="Liu W."/>
            <person name="Song Y."/>
            <person name="Salvetti E."/>
            <person name="Wrobel A."/>
            <person name="Rasinkangas P."/>
            <person name="Parkhill J."/>
            <person name="Rea M.C."/>
            <person name="O'Sullivan O."/>
            <person name="Ritari J."/>
            <person name="Douillard F.P."/>
            <person name="Paul Ross R."/>
            <person name="Yang R."/>
            <person name="Briner A.E."/>
            <person name="Felis G.E."/>
            <person name="de Vos W.M."/>
            <person name="Barrangou R."/>
            <person name="Klaenhammer T.R."/>
            <person name="Caufield P.W."/>
            <person name="Cui Y."/>
            <person name="Zhang H."/>
            <person name="O'Toole P.W."/>
        </authorList>
    </citation>
    <scope>NUCLEOTIDE SEQUENCE [LARGE SCALE GENOMIC DNA]</scope>
    <source>
        <strain evidence="2 3">DSM 14421</strain>
    </source>
</reference>
<sequence>MEVIFVVSIRTFEWEDANEFYNYLMKVADQTPYLSFSGEDVRVRFTPEMLASQIENDHLNISFLAIDRQKIIGLSQLSRNPLPRFANRAEFAISVDKDYWGKHIGSQLLEKTIQWGENRWHVGGIYLDVANDNERAFNLYSKYGFKIIGEYPILITVDGRDLAGKMMYKDLRNKPRVRKRSVSRYK</sequence>
<gene>
    <name evidence="2" type="ORF">FC85_GL001643</name>
</gene>
<feature type="domain" description="N-acetyltransferase" evidence="1">
    <location>
        <begin position="7"/>
        <end position="172"/>
    </location>
</feature>
<dbReference type="GO" id="GO:0016747">
    <property type="term" value="F:acyltransferase activity, transferring groups other than amino-acyl groups"/>
    <property type="evidence" value="ECO:0007669"/>
    <property type="project" value="InterPro"/>
</dbReference>
<proteinExistence type="predicted"/>
<evidence type="ECO:0000259" key="1">
    <source>
        <dbReference type="PROSITE" id="PS51186"/>
    </source>
</evidence>